<evidence type="ECO:0000313" key="2">
    <source>
        <dbReference type="Proteomes" id="UP001162992"/>
    </source>
</evidence>
<name>A0ACC2CQC9_DIPCM</name>
<sequence length="149" mass="16170">MSMALLKAIVVLVMALITLMNTGCGLVLSKSDLTTCVDSGDGTALDCNKKILLGVVVPSGQSSGSETFVTELKEVQDTINGGRSLLKTPQRITISKSQVYIAYPLEYFQSFVGNPWEEVILTRKCDADQKSNKPTCGWYALFSTFLDCS</sequence>
<comment type="caution">
    <text evidence="1">The sequence shown here is derived from an EMBL/GenBank/DDBJ whole genome shotgun (WGS) entry which is preliminary data.</text>
</comment>
<accession>A0ACC2CQC9</accession>
<organism evidence="1 2">
    <name type="scientific">Diphasiastrum complanatum</name>
    <name type="common">Issler's clubmoss</name>
    <name type="synonym">Lycopodium complanatum</name>
    <dbReference type="NCBI Taxonomy" id="34168"/>
    <lineage>
        <taxon>Eukaryota</taxon>
        <taxon>Viridiplantae</taxon>
        <taxon>Streptophyta</taxon>
        <taxon>Embryophyta</taxon>
        <taxon>Tracheophyta</taxon>
        <taxon>Lycopodiopsida</taxon>
        <taxon>Lycopodiales</taxon>
        <taxon>Lycopodiaceae</taxon>
        <taxon>Lycopodioideae</taxon>
        <taxon>Diphasiastrum</taxon>
    </lineage>
</organism>
<reference evidence="2" key="1">
    <citation type="journal article" date="2024" name="Proc. Natl. Acad. Sci. U.S.A.">
        <title>Extraordinary preservation of gene collinearity over three hundred million years revealed in homosporous lycophytes.</title>
        <authorList>
            <person name="Li C."/>
            <person name="Wickell D."/>
            <person name="Kuo L.Y."/>
            <person name="Chen X."/>
            <person name="Nie B."/>
            <person name="Liao X."/>
            <person name="Peng D."/>
            <person name="Ji J."/>
            <person name="Jenkins J."/>
            <person name="Williams M."/>
            <person name="Shu S."/>
            <person name="Plott C."/>
            <person name="Barry K."/>
            <person name="Rajasekar S."/>
            <person name="Grimwood J."/>
            <person name="Han X."/>
            <person name="Sun S."/>
            <person name="Hou Z."/>
            <person name="He W."/>
            <person name="Dai G."/>
            <person name="Sun C."/>
            <person name="Schmutz J."/>
            <person name="Leebens-Mack J.H."/>
            <person name="Li F.W."/>
            <person name="Wang L."/>
        </authorList>
    </citation>
    <scope>NUCLEOTIDE SEQUENCE [LARGE SCALE GENOMIC DNA]</scope>
    <source>
        <strain evidence="2">cv. PW_Plant_1</strain>
    </source>
</reference>
<protein>
    <submittedName>
        <fullName evidence="1">Uncharacterized protein</fullName>
    </submittedName>
</protein>
<keyword evidence="2" id="KW-1185">Reference proteome</keyword>
<dbReference type="EMBL" id="CM055100">
    <property type="protein sequence ID" value="KAJ7544182.1"/>
    <property type="molecule type" value="Genomic_DNA"/>
</dbReference>
<gene>
    <name evidence="1" type="ORF">O6H91_09G068000</name>
</gene>
<dbReference type="Proteomes" id="UP001162992">
    <property type="component" value="Chromosome 9"/>
</dbReference>
<proteinExistence type="predicted"/>
<evidence type="ECO:0000313" key="1">
    <source>
        <dbReference type="EMBL" id="KAJ7544182.1"/>
    </source>
</evidence>